<dbReference type="AlphaFoldDB" id="A0A6A4F4U7"/>
<name>A0A6A4F4U7_9STRA</name>
<gene>
    <name evidence="2" type="ORF">PR003_g14517</name>
</gene>
<reference evidence="2 3" key="1">
    <citation type="submission" date="2018-08" db="EMBL/GenBank/DDBJ databases">
        <title>Genomic investigation of the strawberry pathogen Phytophthora fragariae indicates pathogenicity is determined by transcriptional variation in three key races.</title>
        <authorList>
            <person name="Adams T.M."/>
            <person name="Armitage A.D."/>
            <person name="Sobczyk M.K."/>
            <person name="Bates H.J."/>
            <person name="Dunwell J.M."/>
            <person name="Nellist C.F."/>
            <person name="Harrison R.J."/>
        </authorList>
    </citation>
    <scope>NUCLEOTIDE SEQUENCE [LARGE SCALE GENOMIC DNA]</scope>
    <source>
        <strain evidence="2 3">SCRP333</strain>
    </source>
</reference>
<dbReference type="EMBL" id="QXFT01000965">
    <property type="protein sequence ID" value="KAE9332441.1"/>
    <property type="molecule type" value="Genomic_DNA"/>
</dbReference>
<comment type="caution">
    <text evidence="2">The sequence shown here is derived from an EMBL/GenBank/DDBJ whole genome shotgun (WGS) entry which is preliminary data.</text>
</comment>
<evidence type="ECO:0000313" key="2">
    <source>
        <dbReference type="EMBL" id="KAE9332441.1"/>
    </source>
</evidence>
<organism evidence="2 3">
    <name type="scientific">Phytophthora rubi</name>
    <dbReference type="NCBI Taxonomy" id="129364"/>
    <lineage>
        <taxon>Eukaryota</taxon>
        <taxon>Sar</taxon>
        <taxon>Stramenopiles</taxon>
        <taxon>Oomycota</taxon>
        <taxon>Peronosporomycetes</taxon>
        <taxon>Peronosporales</taxon>
        <taxon>Peronosporaceae</taxon>
        <taxon>Phytophthora</taxon>
    </lineage>
</organism>
<keyword evidence="3" id="KW-1185">Reference proteome</keyword>
<accession>A0A6A4F4U7</accession>
<proteinExistence type="predicted"/>
<evidence type="ECO:0000256" key="1">
    <source>
        <dbReference type="SAM" id="MobiDB-lite"/>
    </source>
</evidence>
<feature type="region of interest" description="Disordered" evidence="1">
    <location>
        <begin position="38"/>
        <end position="66"/>
    </location>
</feature>
<evidence type="ECO:0000313" key="3">
    <source>
        <dbReference type="Proteomes" id="UP000434957"/>
    </source>
</evidence>
<sequence>MDAFALSNTALGITTPASAASVEGTVHASCTYLRLPRWQRSRTRSQPPRGPPHGQSVRSFALGFID</sequence>
<protein>
    <submittedName>
        <fullName evidence="2">Uncharacterized protein</fullName>
    </submittedName>
</protein>
<dbReference type="Proteomes" id="UP000434957">
    <property type="component" value="Unassembled WGS sequence"/>
</dbReference>